<protein>
    <recommendedName>
        <fullName evidence="3">UspA domain-containing protein</fullName>
    </recommendedName>
</protein>
<dbReference type="Gene3D" id="3.40.50.12370">
    <property type="match status" value="1"/>
</dbReference>
<gene>
    <name evidence="1" type="ORF">A4H97_19045</name>
</gene>
<dbReference type="SUPFAM" id="SSF52402">
    <property type="entry name" value="Adenine nucleotide alpha hydrolases-like"/>
    <property type="match status" value="2"/>
</dbReference>
<dbReference type="STRING" id="354355.SAMN05660816_02593"/>
<comment type="caution">
    <text evidence="1">The sequence shown here is derived from an EMBL/GenBank/DDBJ whole genome shotgun (WGS) entry which is preliminary data.</text>
</comment>
<organism evidence="1 2">
    <name type="scientific">Niastella yeongjuensis</name>
    <dbReference type="NCBI Taxonomy" id="354355"/>
    <lineage>
        <taxon>Bacteria</taxon>
        <taxon>Pseudomonadati</taxon>
        <taxon>Bacteroidota</taxon>
        <taxon>Chitinophagia</taxon>
        <taxon>Chitinophagales</taxon>
        <taxon>Chitinophagaceae</taxon>
        <taxon>Niastella</taxon>
    </lineage>
</organism>
<name>A0A1V9DY81_9BACT</name>
<accession>A0A1V9DY81</accession>
<dbReference type="OrthoDB" id="662548at2"/>
<dbReference type="AlphaFoldDB" id="A0A1V9DY81"/>
<reference evidence="2" key="1">
    <citation type="submission" date="2016-04" db="EMBL/GenBank/DDBJ databases">
        <authorList>
            <person name="Chen L."/>
            <person name="Zhuang W."/>
            <person name="Wang G."/>
        </authorList>
    </citation>
    <scope>NUCLEOTIDE SEQUENCE [LARGE SCALE GENOMIC DNA]</scope>
    <source>
        <strain evidence="2">17621</strain>
    </source>
</reference>
<dbReference type="EMBL" id="LVXG01000082">
    <property type="protein sequence ID" value="OQP38812.1"/>
    <property type="molecule type" value="Genomic_DNA"/>
</dbReference>
<proteinExistence type="predicted"/>
<dbReference type="Proteomes" id="UP000192610">
    <property type="component" value="Unassembled WGS sequence"/>
</dbReference>
<evidence type="ECO:0000313" key="1">
    <source>
        <dbReference type="EMBL" id="OQP38812.1"/>
    </source>
</evidence>
<dbReference type="RefSeq" id="WP_081204820.1">
    <property type="nucleotide sequence ID" value="NZ_FOCZ01000004.1"/>
</dbReference>
<sequence length="267" mass="29932">MKKILLVLDAAHVDTEIIHFACNFATLSHSSLTGLFFGNYEEEAPDTKMEFGAPYIEEPPVYSAGPNITLQQLEDHITQFKRSCAVRGVRCQVQFNNNSYGSESVIEESRFADLLIIKASATRERKWKDTPTPFVKDVLAAAECPVLVAPNSLAEIKEIVFAYDGSRSAVFAIKQFTYLFPELAEKKAIVLQVNKDDDMPVTEQDHLGKWLRLHYSSIGFKVLQGKATEALFTFLHDRQHTIVVMGAYGRNGLSELVKPATAAFKRR</sequence>
<evidence type="ECO:0008006" key="3">
    <source>
        <dbReference type="Google" id="ProtNLM"/>
    </source>
</evidence>
<keyword evidence="2" id="KW-1185">Reference proteome</keyword>
<evidence type="ECO:0000313" key="2">
    <source>
        <dbReference type="Proteomes" id="UP000192610"/>
    </source>
</evidence>